<dbReference type="PANTHER" id="PTHR48069:SF3">
    <property type="entry name" value="DIHYDROFOLATE REDUCTASE"/>
    <property type="match status" value="1"/>
</dbReference>
<dbReference type="InParanoid" id="A0A3N0V8F7"/>
<keyword evidence="6 8" id="KW-0560">Oxidoreductase</keyword>
<evidence type="ECO:0000256" key="6">
    <source>
        <dbReference type="ARBA" id="ARBA00023002"/>
    </source>
</evidence>
<comment type="pathway">
    <text evidence="1 8">Cofactor biosynthesis; tetrahydrofolate biosynthesis; 5,6,7,8-tetrahydrofolate from 7,8-dihydrofolate: step 1/1.</text>
</comment>
<protein>
    <recommendedName>
        <fullName evidence="3 8">Dihydrofolate reductase</fullName>
        <ecNumber evidence="3 8">1.5.1.3</ecNumber>
    </recommendedName>
</protein>
<dbReference type="PIRSF" id="PIRSF000194">
    <property type="entry name" value="DHFR"/>
    <property type="match status" value="1"/>
</dbReference>
<evidence type="ECO:0000256" key="8">
    <source>
        <dbReference type="PIRNR" id="PIRNR000194"/>
    </source>
</evidence>
<dbReference type="FunCoup" id="A0A3N0V8F7">
    <property type="interactions" value="451"/>
</dbReference>
<dbReference type="FunFam" id="3.40.430.10:FF:000001">
    <property type="entry name" value="Dihydrofolate reductase"/>
    <property type="match status" value="1"/>
</dbReference>
<dbReference type="EMBL" id="RJVO01000005">
    <property type="protein sequence ID" value="ROH89080.1"/>
    <property type="molecule type" value="Genomic_DNA"/>
</dbReference>
<dbReference type="Proteomes" id="UP000282106">
    <property type="component" value="Unassembled WGS sequence"/>
</dbReference>
<dbReference type="InterPro" id="IPR024072">
    <property type="entry name" value="DHFR-like_dom_sf"/>
</dbReference>
<evidence type="ECO:0000313" key="11">
    <source>
        <dbReference type="EMBL" id="ROH89080.1"/>
    </source>
</evidence>
<dbReference type="RefSeq" id="WP_123212102.1">
    <property type="nucleotide sequence ID" value="NZ_RJVO01000005.1"/>
</dbReference>
<evidence type="ECO:0000256" key="3">
    <source>
        <dbReference type="ARBA" id="ARBA00012856"/>
    </source>
</evidence>
<comment type="caution">
    <text evidence="11">The sequence shown here is derived from an EMBL/GenBank/DDBJ whole genome shotgun (WGS) entry which is preliminary data.</text>
</comment>
<dbReference type="PROSITE" id="PS00075">
    <property type="entry name" value="DHFR_1"/>
    <property type="match status" value="1"/>
</dbReference>
<gene>
    <name evidence="11" type="ORF">ED208_11750</name>
</gene>
<organism evidence="11 12">
    <name type="scientific">Stagnimonas aquatica</name>
    <dbReference type="NCBI Taxonomy" id="2689987"/>
    <lineage>
        <taxon>Bacteria</taxon>
        <taxon>Pseudomonadati</taxon>
        <taxon>Pseudomonadota</taxon>
        <taxon>Gammaproteobacteria</taxon>
        <taxon>Nevskiales</taxon>
        <taxon>Nevskiaceae</taxon>
        <taxon>Stagnimonas</taxon>
    </lineage>
</organism>
<dbReference type="AlphaFoldDB" id="A0A3N0V8F7"/>
<dbReference type="UniPathway" id="UPA00077">
    <property type="reaction ID" value="UER00158"/>
</dbReference>
<feature type="domain" description="DHFR" evidence="10">
    <location>
        <begin position="6"/>
        <end position="164"/>
    </location>
</feature>
<dbReference type="EC" id="1.5.1.3" evidence="3 8"/>
<evidence type="ECO:0000313" key="12">
    <source>
        <dbReference type="Proteomes" id="UP000282106"/>
    </source>
</evidence>
<dbReference type="GO" id="GO:0070401">
    <property type="term" value="F:NADP+ binding"/>
    <property type="evidence" value="ECO:0007669"/>
    <property type="project" value="UniProtKB-ARBA"/>
</dbReference>
<evidence type="ECO:0000259" key="10">
    <source>
        <dbReference type="PROSITE" id="PS51330"/>
    </source>
</evidence>
<evidence type="ECO:0000256" key="5">
    <source>
        <dbReference type="ARBA" id="ARBA00022857"/>
    </source>
</evidence>
<accession>A0A3N0V8F7</accession>
<dbReference type="PRINTS" id="PR00070">
    <property type="entry name" value="DHFR"/>
</dbReference>
<dbReference type="GO" id="GO:0004146">
    <property type="term" value="F:dihydrofolate reductase activity"/>
    <property type="evidence" value="ECO:0007669"/>
    <property type="project" value="UniProtKB-EC"/>
</dbReference>
<keyword evidence="4 8" id="KW-0554">One-carbon metabolism</keyword>
<proteinExistence type="inferred from homology"/>
<comment type="similarity">
    <text evidence="2 8 9">Belongs to the dihydrofolate reductase family.</text>
</comment>
<dbReference type="Pfam" id="PF00186">
    <property type="entry name" value="DHFR_1"/>
    <property type="match status" value="1"/>
</dbReference>
<evidence type="ECO:0000256" key="9">
    <source>
        <dbReference type="RuleBase" id="RU004474"/>
    </source>
</evidence>
<dbReference type="PROSITE" id="PS51330">
    <property type="entry name" value="DHFR_2"/>
    <property type="match status" value="1"/>
</dbReference>
<dbReference type="GO" id="GO:0005829">
    <property type="term" value="C:cytosol"/>
    <property type="evidence" value="ECO:0007669"/>
    <property type="project" value="TreeGrafter"/>
</dbReference>
<comment type="function">
    <text evidence="7 8">Key enzyme in folate metabolism. Catalyzes an essential reaction for de novo glycine and purine synthesis, and for DNA precursor synthesis.</text>
</comment>
<dbReference type="InterPro" id="IPR012259">
    <property type="entry name" value="DHFR"/>
</dbReference>
<dbReference type="GO" id="GO:0006730">
    <property type="term" value="P:one-carbon metabolic process"/>
    <property type="evidence" value="ECO:0007669"/>
    <property type="project" value="UniProtKB-KW"/>
</dbReference>
<dbReference type="Gene3D" id="3.40.430.10">
    <property type="entry name" value="Dihydrofolate Reductase, subunit A"/>
    <property type="match status" value="1"/>
</dbReference>
<name>A0A3N0V8F7_9GAMM</name>
<evidence type="ECO:0000256" key="1">
    <source>
        <dbReference type="ARBA" id="ARBA00004903"/>
    </source>
</evidence>
<dbReference type="GO" id="GO:0046654">
    <property type="term" value="P:tetrahydrofolate biosynthetic process"/>
    <property type="evidence" value="ECO:0007669"/>
    <property type="project" value="UniProtKB-UniPathway"/>
</dbReference>
<evidence type="ECO:0000256" key="7">
    <source>
        <dbReference type="ARBA" id="ARBA00025067"/>
    </source>
</evidence>
<dbReference type="SUPFAM" id="SSF53597">
    <property type="entry name" value="Dihydrofolate reductase-like"/>
    <property type="match status" value="1"/>
</dbReference>
<reference evidence="11 12" key="1">
    <citation type="submission" date="2018-10" db="EMBL/GenBank/DDBJ databases">
        <authorList>
            <person name="Chen W.-M."/>
        </authorList>
    </citation>
    <scope>NUCLEOTIDE SEQUENCE [LARGE SCALE GENOMIC DNA]</scope>
    <source>
        <strain evidence="11 12">THS-13</strain>
    </source>
</reference>
<sequence>MSATTTLALLVAHDLGRVIGRDGDLPWRLPNDLKQFKQRSLGKTVLMGRRTWESLPRRPLPGRDNWVLSRDPDYVAEGARCFQSLEQALAAHAGGELLVIGGGELYRQALPQAQRIYLTLVQTRVDGDTWFPDYDPADFRETERLDHPADAQHAHAYSFLTLERRDAAPRA</sequence>
<evidence type="ECO:0000256" key="2">
    <source>
        <dbReference type="ARBA" id="ARBA00009539"/>
    </source>
</evidence>
<evidence type="ECO:0000256" key="4">
    <source>
        <dbReference type="ARBA" id="ARBA00022563"/>
    </source>
</evidence>
<comment type="catalytic activity">
    <reaction evidence="8">
        <text>(6S)-5,6,7,8-tetrahydrofolate + NADP(+) = 7,8-dihydrofolate + NADPH + H(+)</text>
        <dbReference type="Rhea" id="RHEA:15009"/>
        <dbReference type="ChEBI" id="CHEBI:15378"/>
        <dbReference type="ChEBI" id="CHEBI:57451"/>
        <dbReference type="ChEBI" id="CHEBI:57453"/>
        <dbReference type="ChEBI" id="CHEBI:57783"/>
        <dbReference type="ChEBI" id="CHEBI:58349"/>
        <dbReference type="EC" id="1.5.1.3"/>
    </reaction>
</comment>
<dbReference type="CDD" id="cd00209">
    <property type="entry name" value="DHFR"/>
    <property type="match status" value="1"/>
</dbReference>
<dbReference type="InterPro" id="IPR017925">
    <property type="entry name" value="DHFR_CS"/>
</dbReference>
<dbReference type="InterPro" id="IPR001796">
    <property type="entry name" value="DHFR_dom"/>
</dbReference>
<dbReference type="GO" id="GO:0046452">
    <property type="term" value="P:dihydrofolate metabolic process"/>
    <property type="evidence" value="ECO:0007669"/>
    <property type="project" value="TreeGrafter"/>
</dbReference>
<dbReference type="PANTHER" id="PTHR48069">
    <property type="entry name" value="DIHYDROFOLATE REDUCTASE"/>
    <property type="match status" value="1"/>
</dbReference>
<dbReference type="GO" id="GO:0046655">
    <property type="term" value="P:folic acid metabolic process"/>
    <property type="evidence" value="ECO:0007669"/>
    <property type="project" value="TreeGrafter"/>
</dbReference>
<keyword evidence="5 8" id="KW-0521">NADP</keyword>
<keyword evidence="12" id="KW-1185">Reference proteome</keyword>